<evidence type="ECO:0000313" key="1">
    <source>
        <dbReference type="EMBL" id="PBJ87693.1"/>
    </source>
</evidence>
<proteinExistence type="predicted"/>
<dbReference type="EMBL" id="NTLY01000002">
    <property type="protein sequence ID" value="PBJ87693.1"/>
    <property type="molecule type" value="Genomic_DNA"/>
</dbReference>
<dbReference type="Proteomes" id="UP000260504">
    <property type="component" value="Unassembled WGS sequence"/>
</dbReference>
<gene>
    <name evidence="2" type="ORF">CIJ84_09350</name>
    <name evidence="1" type="ORF">CNQ34_07295</name>
</gene>
<dbReference type="Proteomes" id="UP000217930">
    <property type="component" value="Unassembled WGS sequence"/>
</dbReference>
<protein>
    <recommendedName>
        <fullName evidence="5">Secreted protein</fullName>
    </recommendedName>
</protein>
<organism evidence="2 4">
    <name type="scientific">Neisseria meningitidis</name>
    <dbReference type="NCBI Taxonomy" id="487"/>
    <lineage>
        <taxon>Bacteria</taxon>
        <taxon>Pseudomonadati</taxon>
        <taxon>Pseudomonadota</taxon>
        <taxon>Betaproteobacteria</taxon>
        <taxon>Neisseriales</taxon>
        <taxon>Neisseriaceae</taxon>
        <taxon>Neisseria</taxon>
    </lineage>
</organism>
<comment type="caution">
    <text evidence="2">The sequence shown here is derived from an EMBL/GenBank/DDBJ whole genome shotgun (WGS) entry which is preliminary data.</text>
</comment>
<evidence type="ECO:0000313" key="3">
    <source>
        <dbReference type="Proteomes" id="UP000217930"/>
    </source>
</evidence>
<evidence type="ECO:0000313" key="2">
    <source>
        <dbReference type="EMBL" id="RGB14973.1"/>
    </source>
</evidence>
<dbReference type="AlphaFoldDB" id="A0AB37KC35"/>
<evidence type="ECO:0000313" key="4">
    <source>
        <dbReference type="Proteomes" id="UP000260504"/>
    </source>
</evidence>
<reference evidence="1 3" key="1">
    <citation type="journal article" date="2017" name="Clin. Infect. Dis.">
        <title>Increased Risk for Meningococcal Disease among Men who have Sex with Men in the United States, 2012-2015.</title>
        <authorList>
            <person name="Folaranmi T.A."/>
            <person name="Kretz C.B."/>
            <person name="Kamiya H."/>
            <person name="MacNeil J.R."/>
            <person name="Whaley M.J."/>
            <person name="Blain A."/>
            <person name="Antwi M."/>
            <person name="Dorsinville M."/>
            <person name="Pacilli M."/>
            <person name="Smith S."/>
            <person name="Civen R."/>
            <person name="Ngo V."/>
            <person name="Winter K."/>
            <person name="Harriman K."/>
            <person name="Wang X."/>
            <person name="Bowen V.B."/>
            <person name="Patel M."/>
            <person name="Martin S."/>
            <person name="Misegades L."/>
            <person name="Meyer S.A."/>
        </authorList>
    </citation>
    <scope>NUCLEOTIDE SEQUENCE [LARGE SCALE GENOMIC DNA]</scope>
    <source>
        <strain evidence="1 3">M26503</strain>
    </source>
</reference>
<sequence length="74" mass="7902">MCFFILIKVSLMVEPVFRKGGVGACPGGTQALLDRGGAGILPMCRPVRETNPLFEYGNIASNPLHPLSGGRIYP</sequence>
<evidence type="ECO:0008006" key="5">
    <source>
        <dbReference type="Google" id="ProtNLM"/>
    </source>
</evidence>
<dbReference type="EMBL" id="NVYQ01000136">
    <property type="protein sequence ID" value="RGB14973.1"/>
    <property type="molecule type" value="Genomic_DNA"/>
</dbReference>
<reference evidence="2 4" key="2">
    <citation type="submission" date="2017-08" db="EMBL/GenBank/DDBJ databases">
        <title>Meningococcal Conjunctivitis and Endemic Carriage at a Military Recruit Training Center.</title>
        <authorList>
            <person name="Bobb A.J."/>
            <person name="Galac M.R."/>
            <person name="Snesrud E."/>
            <person name="Clagett C.D."/>
        </authorList>
    </citation>
    <scope>NUCLEOTIDE SEQUENCE [LARGE SCALE GENOMIC DNA]</scope>
    <source>
        <strain evidence="2 4">MRSN431200</strain>
    </source>
</reference>
<accession>A0AB37KC35</accession>
<name>A0AB37KC35_NEIME</name>
<reference evidence="1" key="3">
    <citation type="submission" date="2017-09" db="EMBL/GenBank/DDBJ databases">
        <authorList>
            <person name="Kretz C."/>
            <person name="Retchless A."/>
            <person name="Wang X."/>
        </authorList>
    </citation>
    <scope>NUCLEOTIDE SEQUENCE</scope>
    <source>
        <strain evidence="1">M26503</strain>
    </source>
</reference>